<dbReference type="Pfam" id="PF04632">
    <property type="entry name" value="FUSC"/>
    <property type="match status" value="1"/>
</dbReference>
<keyword evidence="1" id="KW-0812">Transmembrane</keyword>
<reference evidence="2 3" key="1">
    <citation type="journal article" date="2011" name="PLoS Pathog.">
        <title>Dynamic evolution of pathogenicity revealed by sequencing and comparative genomics of 19 Pseudomonas syringae isolates.</title>
        <authorList>
            <person name="Baltrus D.A."/>
            <person name="Nishimura M.T."/>
            <person name="Romanchuk A."/>
            <person name="Chang J.H."/>
            <person name="Mukhtar M.S."/>
            <person name="Cherkis K."/>
            <person name="Roach J."/>
            <person name="Grant S.R."/>
            <person name="Jones C.D."/>
            <person name="Dangl J.L."/>
        </authorList>
    </citation>
    <scope>NUCLEOTIDE SEQUENCE [LARGE SCALE GENOMIC DNA]</scope>
    <source>
        <strain evidence="2 3">301020</strain>
    </source>
</reference>
<feature type="transmembrane region" description="Helical" evidence="1">
    <location>
        <begin position="27"/>
        <end position="45"/>
    </location>
</feature>
<organism evidence="2 3">
    <name type="scientific">Pseudomonas amygdali pv. mori str. 301020</name>
    <dbReference type="NCBI Taxonomy" id="629261"/>
    <lineage>
        <taxon>Bacteria</taxon>
        <taxon>Pseudomonadati</taxon>
        <taxon>Pseudomonadota</taxon>
        <taxon>Gammaproteobacteria</taxon>
        <taxon>Pseudomonadales</taxon>
        <taxon>Pseudomonadaceae</taxon>
        <taxon>Pseudomonas</taxon>
        <taxon>Pseudomonas amygdali</taxon>
    </lineage>
</organism>
<feature type="non-terminal residue" evidence="2">
    <location>
        <position position="68"/>
    </location>
</feature>
<keyword evidence="1" id="KW-0472">Membrane</keyword>
<keyword evidence="1" id="KW-1133">Transmembrane helix</keyword>
<sequence>MIAAFEHMSALPWRREFRSWARSDGVTWVYLFKVLIAAFLTYWLALRLELPQSHTAIITVFIVMQPQS</sequence>
<evidence type="ECO:0000313" key="2">
    <source>
        <dbReference type="EMBL" id="EGH20419.1"/>
    </source>
</evidence>
<evidence type="ECO:0000256" key="1">
    <source>
        <dbReference type="SAM" id="Phobius"/>
    </source>
</evidence>
<dbReference type="GO" id="GO:0005886">
    <property type="term" value="C:plasma membrane"/>
    <property type="evidence" value="ECO:0007669"/>
    <property type="project" value="InterPro"/>
</dbReference>
<dbReference type="AlphaFoldDB" id="A0A656G467"/>
<evidence type="ECO:0000313" key="3">
    <source>
        <dbReference type="Proteomes" id="UP000003465"/>
    </source>
</evidence>
<dbReference type="GO" id="GO:0022857">
    <property type="term" value="F:transmembrane transporter activity"/>
    <property type="evidence" value="ECO:0007669"/>
    <property type="project" value="InterPro"/>
</dbReference>
<comment type="caution">
    <text evidence="2">The sequence shown here is derived from an EMBL/GenBank/DDBJ whole genome shotgun (WGS) entry which is preliminary data.</text>
</comment>
<proteinExistence type="predicted"/>
<protein>
    <submittedName>
        <fullName evidence="2">Fusaric acid resistance protein</fullName>
    </submittedName>
</protein>
<name>A0A656G467_PSEA0</name>
<accession>A0A656G467</accession>
<gene>
    <name evidence="2" type="ORF">PSYMO_02539</name>
</gene>
<dbReference type="InterPro" id="IPR006726">
    <property type="entry name" value="PHBA_efflux_AaeB/fusaric-R"/>
</dbReference>
<dbReference type="Proteomes" id="UP000003465">
    <property type="component" value="Unassembled WGS sequence"/>
</dbReference>
<dbReference type="EMBL" id="AEAG01000109">
    <property type="protein sequence ID" value="EGH20419.1"/>
    <property type="molecule type" value="Genomic_DNA"/>
</dbReference>